<dbReference type="GeneTree" id="ENSGT00940000159723"/>
<reference evidence="6" key="1">
    <citation type="submission" date="2011-08" db="EMBL/GenBank/DDBJ databases">
        <title>The draft genome of Latimeria chalumnae.</title>
        <authorList>
            <person name="Di Palma F."/>
            <person name="Alfoldi J."/>
            <person name="Johnson J."/>
            <person name="Berlin A."/>
            <person name="Gnerre S."/>
            <person name="Jaffe D."/>
            <person name="MacCallum I."/>
            <person name="Young S."/>
            <person name="Walker B.J."/>
            <person name="Lander E."/>
            <person name="Lindblad-Toh K."/>
        </authorList>
    </citation>
    <scope>NUCLEOTIDE SEQUENCE [LARGE SCALE GENOMIC DNA]</scope>
    <source>
        <strain evidence="6">Wild caught</strain>
    </source>
</reference>
<dbReference type="AlphaFoldDB" id="H3A282"/>
<dbReference type="SMART" id="SM00195">
    <property type="entry name" value="DSPc"/>
    <property type="match status" value="1"/>
</dbReference>
<feature type="compositionally biased region" description="Basic and acidic residues" evidence="2">
    <location>
        <begin position="413"/>
        <end position="438"/>
    </location>
</feature>
<dbReference type="OMA" id="LSMQTNH"/>
<dbReference type="Pfam" id="PF00782">
    <property type="entry name" value="DSPc"/>
    <property type="match status" value="1"/>
</dbReference>
<feature type="compositionally biased region" description="Polar residues" evidence="2">
    <location>
        <begin position="795"/>
        <end position="806"/>
    </location>
</feature>
<evidence type="ECO:0000256" key="2">
    <source>
        <dbReference type="SAM" id="MobiDB-lite"/>
    </source>
</evidence>
<dbReference type="HOGENOM" id="CLU_009343_0_0_1"/>
<dbReference type="Gene3D" id="3.90.190.10">
    <property type="entry name" value="Protein tyrosine phosphatase superfamily"/>
    <property type="match status" value="1"/>
</dbReference>
<dbReference type="EMBL" id="AFYH01192921">
    <property type="status" value="NOT_ANNOTATED_CDS"/>
    <property type="molecule type" value="Genomic_DNA"/>
</dbReference>
<dbReference type="PROSITE" id="PS50054">
    <property type="entry name" value="TYR_PHOSPHATASE_DUAL"/>
    <property type="match status" value="1"/>
</dbReference>
<evidence type="ECO:0000313" key="6">
    <source>
        <dbReference type="Proteomes" id="UP000008672"/>
    </source>
</evidence>
<accession>H3A282</accession>
<name>H3A282_LATCH</name>
<organism evidence="5 6">
    <name type="scientific">Latimeria chalumnae</name>
    <name type="common">Coelacanth</name>
    <dbReference type="NCBI Taxonomy" id="7897"/>
    <lineage>
        <taxon>Eukaryota</taxon>
        <taxon>Metazoa</taxon>
        <taxon>Chordata</taxon>
        <taxon>Craniata</taxon>
        <taxon>Vertebrata</taxon>
        <taxon>Euteleostomi</taxon>
        <taxon>Coelacanthiformes</taxon>
        <taxon>Coelacanthidae</taxon>
        <taxon>Latimeria</taxon>
    </lineage>
</organism>
<dbReference type="InterPro" id="IPR000340">
    <property type="entry name" value="Dual-sp_phosphatase_cat-dom"/>
</dbReference>
<feature type="region of interest" description="Disordered" evidence="2">
    <location>
        <begin position="308"/>
        <end position="327"/>
    </location>
</feature>
<keyword evidence="6" id="KW-1185">Reference proteome</keyword>
<feature type="compositionally biased region" description="Basic and acidic residues" evidence="2">
    <location>
        <begin position="809"/>
        <end position="818"/>
    </location>
</feature>
<dbReference type="InterPro" id="IPR029021">
    <property type="entry name" value="Prot-tyrosine_phosphatase-like"/>
</dbReference>
<feature type="region of interest" description="Disordered" evidence="2">
    <location>
        <begin position="268"/>
        <end position="292"/>
    </location>
</feature>
<dbReference type="Proteomes" id="UP000008672">
    <property type="component" value="Unassembled WGS sequence"/>
</dbReference>
<feature type="domain" description="Tyrosine-protein phosphatase" evidence="3">
    <location>
        <begin position="1"/>
        <end position="139"/>
    </location>
</feature>
<evidence type="ECO:0000313" key="5">
    <source>
        <dbReference type="Ensembl" id="ENSLACP00000003753.1"/>
    </source>
</evidence>
<dbReference type="FunCoup" id="H3A282">
    <property type="interactions" value="219"/>
</dbReference>
<feature type="domain" description="Tyrosine specific protein phosphatases" evidence="4">
    <location>
        <begin position="60"/>
        <end position="119"/>
    </location>
</feature>
<feature type="compositionally biased region" description="Polar residues" evidence="2">
    <location>
        <begin position="881"/>
        <end position="900"/>
    </location>
</feature>
<dbReference type="PANTHER" id="PTHR45682:SF4">
    <property type="entry name" value="SERINE_THREONINE_TYROSINE-INTERACTING-LIKE PROTEIN 2"/>
    <property type="match status" value="1"/>
</dbReference>
<feature type="compositionally biased region" description="Basic and acidic residues" evidence="2">
    <location>
        <begin position="224"/>
        <end position="244"/>
    </location>
</feature>
<dbReference type="Ensembl" id="ENSLACT00000003787.1">
    <property type="protein sequence ID" value="ENSLACP00000003753.1"/>
    <property type="gene ID" value="ENSLACG00000003344.1"/>
</dbReference>
<sequence length="996" mass="112164">FCFPRSVAVNKARLKRMGISHVLNTAHGTGVYTGTEFYAAMDIQYLGIEADDFPNVDISKHFRKAAEFMDEALLTYKGKILVNSVMGISRSATLIAAYLMIFHHKTIMEALMTIRKRRPISPNEGFLKQLRDLNESLLEERGISYLENSDDDGEEEDTGSIMGAKVHSIMVEEEDDMTSVMGSVMSSAAKASEASKQPTLIDEDEEEMLYNEWRQRQGLPPKEPQTDKEEGKLPKFPEKGEEDVKKMVRDWQCKNEKYQSEEWWHSKFMNDDEDGDSRMGRRRCSPSELSELESVSSLDIRILKEQLEASGINKPGRGRSDSISTEDSTWDLWNQRLKDIEREALARCKSDYDDDDDGSMASLENEGRKKDVDEESTFSDTSSFFNFCKKNKEKLTPLERWKIKRIQFGWNKKNSEAQEGKKPEGESKEGEGEEKSKLDVDLTAYQNWRLKRQKKLGNNSKDEFAELVKGEDAASSRRKQRRAELLERSKQTLEESQSLCGWETESAMSGSIPLSTFLPNMSARSATDDTASMLSMQSNRSSLSQARSNSGLPQTPLPNLLVGPDDTVSLASIQNWIANVVTETIAQKQNEMMLQAQPPSAISDSSRTSNLLRGTEDDKISLLSMQSDMSYGSSLLRQTDARSTDTRSVMSCGSTSGLQSGAFGARDKVTGTSKPMYSLFVDDVDLKKLNRKEKEMKTEMRGKMFEYTKEKIASDNKRSTLFKKKKAKDDDEDSDFKEFTSGHAQYLNKSDTVSNISGCCANLGTVSTESFSDIDKWLSSVKSPARAPKLDGSEKTNLGYTDSSYQKGFESKTSDFRHSRSTAGELRSTSSSEVRENGFSTSSRQVLTATEAERKPSHRPKAAEMTGTREESTEPYFFSRTPDSTSNGESESPKPTNSRLRSPHHPAEKEASEDQAVSDLGPKRKFASSFRERRGNDEATTLSNNDEDEDGTAHRSYRRRPRANNETEGMDDDKLIAAWRSGKEEMRAKLQRLRKE</sequence>
<dbReference type="Bgee" id="ENSLACG00000003344">
    <property type="expression patterns" value="Expressed in post-anal tail muscle and 6 other cell types or tissues"/>
</dbReference>
<dbReference type="PRINTS" id="PR01909">
    <property type="entry name" value="ADSPHPHTASEA"/>
</dbReference>
<evidence type="ECO:0000259" key="4">
    <source>
        <dbReference type="PROSITE" id="PS50056"/>
    </source>
</evidence>
<dbReference type="STRING" id="7897.ENSLACP00000003753"/>
<feature type="region of interest" description="Disordered" evidence="2">
    <location>
        <begin position="782"/>
        <end position="973"/>
    </location>
</feature>
<reference evidence="5" key="3">
    <citation type="submission" date="2025-09" db="UniProtKB">
        <authorList>
            <consortium name="Ensembl"/>
        </authorList>
    </citation>
    <scope>IDENTIFICATION</scope>
</reference>
<evidence type="ECO:0000256" key="1">
    <source>
        <dbReference type="ARBA" id="ARBA00008601"/>
    </source>
</evidence>
<dbReference type="GO" id="GO:0014866">
    <property type="term" value="P:skeletal myofibril assembly"/>
    <property type="evidence" value="ECO:0007669"/>
    <property type="project" value="Ensembl"/>
</dbReference>
<feature type="region of interest" description="Disordered" evidence="2">
    <location>
        <begin position="216"/>
        <end position="244"/>
    </location>
</feature>
<feature type="region of interest" description="Disordered" evidence="2">
    <location>
        <begin position="528"/>
        <end position="557"/>
    </location>
</feature>
<evidence type="ECO:0000259" key="3">
    <source>
        <dbReference type="PROSITE" id="PS50054"/>
    </source>
</evidence>
<reference evidence="5" key="2">
    <citation type="submission" date="2025-08" db="UniProtKB">
        <authorList>
            <consortium name="Ensembl"/>
        </authorList>
    </citation>
    <scope>IDENTIFICATION</scope>
</reference>
<gene>
    <name evidence="5" type="primary">STYXL2</name>
</gene>
<dbReference type="PANTHER" id="PTHR45682">
    <property type="entry name" value="AGAP008228-PA"/>
    <property type="match status" value="1"/>
</dbReference>
<dbReference type="GO" id="GO:0043409">
    <property type="term" value="P:negative regulation of MAPK cascade"/>
    <property type="evidence" value="ECO:0007669"/>
    <property type="project" value="TreeGrafter"/>
</dbReference>
<dbReference type="GO" id="GO:0008138">
    <property type="term" value="F:protein tyrosine/serine/threonine phosphatase activity"/>
    <property type="evidence" value="ECO:0007669"/>
    <property type="project" value="InterPro"/>
</dbReference>
<feature type="compositionally biased region" description="Polar residues" evidence="2">
    <location>
        <begin position="827"/>
        <end position="848"/>
    </location>
</feature>
<dbReference type="InParanoid" id="H3A282"/>
<dbReference type="SUPFAM" id="SSF52799">
    <property type="entry name" value="(Phosphotyrosine protein) phosphatases II"/>
    <property type="match status" value="1"/>
</dbReference>
<dbReference type="EMBL" id="AFYH01192920">
    <property type="status" value="NOT_ANNOTATED_CDS"/>
    <property type="molecule type" value="Genomic_DNA"/>
</dbReference>
<feature type="region of interest" description="Disordered" evidence="2">
    <location>
        <begin position="412"/>
        <end position="438"/>
    </location>
</feature>
<dbReference type="InterPro" id="IPR000387">
    <property type="entry name" value="Tyr_Pase_dom"/>
</dbReference>
<dbReference type="PROSITE" id="PS50056">
    <property type="entry name" value="TYR_PHOSPHATASE_2"/>
    <property type="match status" value="1"/>
</dbReference>
<dbReference type="InterPro" id="IPR020405">
    <property type="entry name" value="Atypical_DUSP_subfamA"/>
</dbReference>
<dbReference type="PRINTS" id="PR01908">
    <property type="entry name" value="ADSPHPHTASE"/>
</dbReference>
<dbReference type="GO" id="GO:0005737">
    <property type="term" value="C:cytoplasm"/>
    <property type="evidence" value="ECO:0007669"/>
    <property type="project" value="TreeGrafter"/>
</dbReference>
<feature type="compositionally biased region" description="Polar residues" evidence="2">
    <location>
        <begin position="528"/>
        <end position="553"/>
    </location>
</feature>
<feature type="region of interest" description="Disordered" evidence="2">
    <location>
        <begin position="467"/>
        <end position="490"/>
    </location>
</feature>
<proteinExistence type="inferred from homology"/>
<comment type="similarity">
    <text evidence="1">Belongs to the protein-tyrosine phosphatase family. Non-receptor class dual specificity subfamily.</text>
</comment>
<dbReference type="EMBL" id="AFYH01192922">
    <property type="status" value="NOT_ANNOTATED_CDS"/>
    <property type="molecule type" value="Genomic_DNA"/>
</dbReference>
<protein>
    <submittedName>
        <fullName evidence="5">Serine/threonine/tyrosine interacting like 2</fullName>
    </submittedName>
</protein>
<dbReference type="GO" id="GO:0033549">
    <property type="term" value="F:MAP kinase phosphatase activity"/>
    <property type="evidence" value="ECO:0007669"/>
    <property type="project" value="TreeGrafter"/>
</dbReference>
<dbReference type="InterPro" id="IPR020422">
    <property type="entry name" value="TYR_PHOSPHATASE_DUAL_dom"/>
</dbReference>
<feature type="region of interest" description="Disordered" evidence="2">
    <location>
        <begin position="348"/>
        <end position="380"/>
    </location>
</feature>
<dbReference type="eggNOG" id="KOG1716">
    <property type="taxonomic scope" value="Eukaryota"/>
</dbReference>